<dbReference type="InterPro" id="IPR006286">
    <property type="entry name" value="C56_PfpI-like"/>
</dbReference>
<keyword evidence="5" id="KW-1185">Reference proteome</keyword>
<reference evidence="4 5" key="1">
    <citation type="journal article" date="2007" name="Genome Res.">
        <title>Genome characteristics of facultatively symbiotic Frankia sp. strains reflect host range and host plant biogeography.</title>
        <authorList>
            <person name="Normand P."/>
            <person name="Lapierre P."/>
            <person name="Tisa L.S."/>
            <person name="Gogarten J.P."/>
            <person name="Alloisio N."/>
            <person name="Bagnarol E."/>
            <person name="Bassi C.A."/>
            <person name="Berry A.M."/>
            <person name="Bickhart D.M."/>
            <person name="Choisne N."/>
            <person name="Couloux A."/>
            <person name="Cournoyer B."/>
            <person name="Cruveiller S."/>
            <person name="Daubin V."/>
            <person name="Demange N."/>
            <person name="Francino M.P."/>
            <person name="Goltsman E."/>
            <person name="Huang Y."/>
            <person name="Kopp O.R."/>
            <person name="Labarre L."/>
            <person name="Lapidus A."/>
            <person name="Lavire C."/>
            <person name="Marechal J."/>
            <person name="Martinez M."/>
            <person name="Mastronunzio J.E."/>
            <person name="Mullin B.C."/>
            <person name="Niemann J."/>
            <person name="Pujic P."/>
            <person name="Rawnsley T."/>
            <person name="Rouy Z."/>
            <person name="Schenowitz C."/>
            <person name="Sellstedt A."/>
            <person name="Tavares F."/>
            <person name="Tomkins J.P."/>
            <person name="Vallenet D."/>
            <person name="Valverde C."/>
            <person name="Wall L.G."/>
            <person name="Wang Y."/>
            <person name="Medigue C."/>
            <person name="Benson D.R."/>
        </authorList>
    </citation>
    <scope>NUCLEOTIDE SEQUENCE [LARGE SCALE GENOMIC DNA]</scope>
    <source>
        <strain evidence="5">DSM 45986 / CECT 9034 / ACN14a</strain>
    </source>
</reference>
<dbReference type="PROSITE" id="PS51276">
    <property type="entry name" value="PEPTIDASE_C56_PFPI"/>
    <property type="match status" value="1"/>
</dbReference>
<dbReference type="MEROPS" id="C56.001"/>
<name>Q0REY3_FRAAA</name>
<dbReference type="CDD" id="cd03134">
    <property type="entry name" value="GATase1_PfpI_like"/>
    <property type="match status" value="1"/>
</dbReference>
<dbReference type="GO" id="GO:0016740">
    <property type="term" value="F:transferase activity"/>
    <property type="evidence" value="ECO:0007669"/>
    <property type="project" value="UniProtKB-KW"/>
</dbReference>
<dbReference type="Proteomes" id="UP000000657">
    <property type="component" value="Chromosome"/>
</dbReference>
<evidence type="ECO:0000256" key="2">
    <source>
        <dbReference type="SAM" id="MobiDB-lite"/>
    </source>
</evidence>
<dbReference type="Pfam" id="PF01965">
    <property type="entry name" value="DJ-1_PfpI"/>
    <property type="match status" value="1"/>
</dbReference>
<dbReference type="KEGG" id="fal:FRAAL5336"/>
<evidence type="ECO:0000313" key="4">
    <source>
        <dbReference type="EMBL" id="CAJ63969.1"/>
    </source>
</evidence>
<organism evidence="4 5">
    <name type="scientific">Frankia alni (strain DSM 45986 / CECT 9034 / ACN14a)</name>
    <dbReference type="NCBI Taxonomy" id="326424"/>
    <lineage>
        <taxon>Bacteria</taxon>
        <taxon>Bacillati</taxon>
        <taxon>Actinomycetota</taxon>
        <taxon>Actinomycetes</taxon>
        <taxon>Frankiales</taxon>
        <taxon>Frankiaceae</taxon>
        <taxon>Frankia</taxon>
    </lineage>
</organism>
<dbReference type="Gene3D" id="3.40.50.880">
    <property type="match status" value="1"/>
</dbReference>
<proteinExistence type="inferred from homology"/>
<dbReference type="eggNOG" id="COG0693">
    <property type="taxonomic scope" value="Bacteria"/>
</dbReference>
<dbReference type="EMBL" id="CT573213">
    <property type="protein sequence ID" value="CAJ63969.1"/>
    <property type="molecule type" value="Genomic_DNA"/>
</dbReference>
<accession>Q0REY3</accession>
<protein>
    <submittedName>
        <fullName evidence="4">Intracellular proteinase with glutamine amidotransferase-like domain (Partial match)</fullName>
    </submittedName>
</protein>
<evidence type="ECO:0000259" key="3">
    <source>
        <dbReference type="Pfam" id="PF01965"/>
    </source>
</evidence>
<evidence type="ECO:0000313" key="5">
    <source>
        <dbReference type="Proteomes" id="UP000000657"/>
    </source>
</evidence>
<dbReference type="HOGENOM" id="CLU_000445_44_4_11"/>
<feature type="domain" description="DJ-1/PfpI" evidence="3">
    <location>
        <begin position="9"/>
        <end position="180"/>
    </location>
</feature>
<dbReference type="AlphaFoldDB" id="Q0REY3"/>
<dbReference type="NCBIfam" id="TIGR01382">
    <property type="entry name" value="PfpI"/>
    <property type="match status" value="1"/>
</dbReference>
<evidence type="ECO:0000256" key="1">
    <source>
        <dbReference type="ARBA" id="ARBA00008542"/>
    </source>
</evidence>
<sequence>MTKDLAGTRIAFLTAPEGVEQVELTEPWEAVREAGGEPVLVSTAPGKIQAFRHLDRGDRFDVDETVDQADPAAFDALVLPGGVANPDFLRTHRDAVRFTRAFFDAGRPVAVICHGPWTLIDAEVVRGRRITSWPSVRTDLVNAGAHWVDEEVVIDATDANMLISSRRPDDLKAFCAAIVDHVRPADQQNTRPAGAGLSDAEAAREVAGQTSADRRAADVFARESGGAAGDTEAARAPADELR</sequence>
<dbReference type="RefSeq" id="WP_011606423.1">
    <property type="nucleotide sequence ID" value="NC_008278.1"/>
</dbReference>
<dbReference type="InterPro" id="IPR002818">
    <property type="entry name" value="DJ-1/PfpI"/>
</dbReference>
<dbReference type="STRING" id="326424.FRAAL5336"/>
<dbReference type="PANTHER" id="PTHR42733:SF12">
    <property type="entry name" value="PROTEINASE"/>
    <property type="match status" value="1"/>
</dbReference>
<feature type="compositionally biased region" description="Basic and acidic residues" evidence="2">
    <location>
        <begin position="212"/>
        <end position="221"/>
    </location>
</feature>
<gene>
    <name evidence="4" type="ordered locus">FRAAL5336</name>
</gene>
<dbReference type="InterPro" id="IPR029062">
    <property type="entry name" value="Class_I_gatase-like"/>
</dbReference>
<comment type="similarity">
    <text evidence="1">Belongs to the peptidase C56 family.</text>
</comment>
<dbReference type="SUPFAM" id="SSF52317">
    <property type="entry name" value="Class I glutamine amidotransferase-like"/>
    <property type="match status" value="1"/>
</dbReference>
<feature type="region of interest" description="Disordered" evidence="2">
    <location>
        <begin position="186"/>
        <end position="242"/>
    </location>
</feature>
<dbReference type="PANTHER" id="PTHR42733">
    <property type="entry name" value="DJ-1 PROTEIN"/>
    <property type="match status" value="1"/>
</dbReference>
<dbReference type="OrthoDB" id="9792284at2"/>